<evidence type="ECO:0000313" key="2">
    <source>
        <dbReference type="EMBL" id="TWG00583.1"/>
    </source>
</evidence>
<proteinExistence type="predicted"/>
<comment type="caution">
    <text evidence="2">The sequence shown here is derived from an EMBL/GenBank/DDBJ whole genome shotgun (WGS) entry which is preliminary data.</text>
</comment>
<keyword evidence="3" id="KW-1185">Reference proteome</keyword>
<dbReference type="InterPro" id="IPR010310">
    <property type="entry name" value="T7SS_ESAT-6-like"/>
</dbReference>
<evidence type="ECO:0000313" key="3">
    <source>
        <dbReference type="Proteomes" id="UP000317940"/>
    </source>
</evidence>
<feature type="region of interest" description="Disordered" evidence="1">
    <location>
        <begin position="94"/>
        <end position="131"/>
    </location>
</feature>
<dbReference type="Proteomes" id="UP000317940">
    <property type="component" value="Unassembled WGS sequence"/>
</dbReference>
<dbReference type="OrthoDB" id="4578148at2"/>
<protein>
    <submittedName>
        <fullName evidence="2">Type VII secretion system (Wss) protein ESAT-6</fullName>
    </submittedName>
</protein>
<feature type="compositionally biased region" description="Polar residues" evidence="1">
    <location>
        <begin position="118"/>
        <end position="131"/>
    </location>
</feature>
<gene>
    <name evidence="2" type="ORF">FHX73_114463</name>
</gene>
<sequence>MTESWVGGDIAGLQHMGSTLTGAKQQLDGIVQPLGAKVDSLVGDAGWSGDAASGFRSAWTTDAMTAGGFSELVEATGKVLTDLGNRLSAAESALQDAADTAQRKGVPVGPTGVPGELATNNPPSPKEQQGINDLHDYGTLYAEIMQTAQQARIDAAKALNDLYASIDPSQPMGKGDKITVADYLRGLWTAKTDEERSLGLDAAKELPDAQAKHDAALKSLVDEEAKFRTAEANLPKAFQLRGQWASAAEKLTELKTTISEAENGSQFLPYDKQLNYKLADATKGVKLMDDAPRFLKEIPVIDIAATVGGGLLEANSDHQEGWSWGHSLLVDVGGGLVGLGAGVAVAAGVVASLPVDGAVAVAAIGGTVVVGVGTFADKLFHEHWSEDIHNHGVVAGVWDGTMHAGAQTGKAIGGMVTGAGKAVWHGITSIF</sequence>
<dbReference type="InterPro" id="IPR036689">
    <property type="entry name" value="ESAT-6-like_sf"/>
</dbReference>
<feature type="compositionally biased region" description="Low complexity" evidence="1">
    <location>
        <begin position="105"/>
        <end position="115"/>
    </location>
</feature>
<reference evidence="2 3" key="1">
    <citation type="submission" date="2019-06" db="EMBL/GenBank/DDBJ databases">
        <title>Sequencing the genomes of 1000 actinobacteria strains.</title>
        <authorList>
            <person name="Klenk H.-P."/>
        </authorList>
    </citation>
    <scope>NUCLEOTIDE SEQUENCE [LARGE SCALE GENOMIC DNA]</scope>
    <source>
        <strain evidence="2 3">DSM 44826</strain>
    </source>
</reference>
<organism evidence="2 3">
    <name type="scientific">Kitasatospora viridis</name>
    <dbReference type="NCBI Taxonomy" id="281105"/>
    <lineage>
        <taxon>Bacteria</taxon>
        <taxon>Bacillati</taxon>
        <taxon>Actinomycetota</taxon>
        <taxon>Actinomycetes</taxon>
        <taxon>Kitasatosporales</taxon>
        <taxon>Streptomycetaceae</taxon>
        <taxon>Kitasatospora</taxon>
    </lineage>
</organism>
<dbReference type="RefSeq" id="WP_145906666.1">
    <property type="nucleotide sequence ID" value="NZ_BAAAMZ010000027.1"/>
</dbReference>
<dbReference type="AlphaFoldDB" id="A0A561UMI7"/>
<evidence type="ECO:0000256" key="1">
    <source>
        <dbReference type="SAM" id="MobiDB-lite"/>
    </source>
</evidence>
<dbReference type="EMBL" id="VIWT01000001">
    <property type="protein sequence ID" value="TWG00583.1"/>
    <property type="molecule type" value="Genomic_DNA"/>
</dbReference>
<dbReference type="SUPFAM" id="SSF140453">
    <property type="entry name" value="EsxAB dimer-like"/>
    <property type="match status" value="1"/>
</dbReference>
<dbReference type="Gene3D" id="1.10.287.1060">
    <property type="entry name" value="ESAT-6-like"/>
    <property type="match status" value="1"/>
</dbReference>
<name>A0A561UMI7_9ACTN</name>
<dbReference type="Pfam" id="PF06013">
    <property type="entry name" value="WXG100"/>
    <property type="match status" value="1"/>
</dbReference>
<accession>A0A561UMI7</accession>